<dbReference type="InterPro" id="IPR015712">
    <property type="entry name" value="DNA-dir_RNA_pol_su2"/>
</dbReference>
<evidence type="ECO:0000313" key="7">
    <source>
        <dbReference type="EMBL" id="GJN18746.1"/>
    </source>
</evidence>
<accession>A0AAV5E8A5</accession>
<reference evidence="7" key="1">
    <citation type="journal article" date="2018" name="DNA Res.">
        <title>Multiple hybrid de novo genome assembly of finger millet, an orphan allotetraploid crop.</title>
        <authorList>
            <person name="Hatakeyama M."/>
            <person name="Aluri S."/>
            <person name="Balachadran M.T."/>
            <person name="Sivarajan S.R."/>
            <person name="Patrignani A."/>
            <person name="Gruter S."/>
            <person name="Poveda L."/>
            <person name="Shimizu-Inatsugi R."/>
            <person name="Baeten J."/>
            <person name="Francoijs K.J."/>
            <person name="Nataraja K.N."/>
            <person name="Reddy Y.A.N."/>
            <person name="Phadnis S."/>
            <person name="Ravikumar R.L."/>
            <person name="Schlapbach R."/>
            <person name="Sreeman S.M."/>
            <person name="Shimizu K.K."/>
        </authorList>
    </citation>
    <scope>NUCLEOTIDE SEQUENCE</scope>
</reference>
<protein>
    <recommendedName>
        <fullName evidence="2">DNA-directed RNA polymerase</fullName>
        <ecNumber evidence="2">2.7.7.6</ecNumber>
    </recommendedName>
</protein>
<keyword evidence="4" id="KW-0808">Transferase</keyword>
<name>A0AAV5E8A5_ELECO</name>
<evidence type="ECO:0000313" key="8">
    <source>
        <dbReference type="Proteomes" id="UP001054889"/>
    </source>
</evidence>
<dbReference type="GO" id="GO:0000428">
    <property type="term" value="C:DNA-directed RNA polymerase complex"/>
    <property type="evidence" value="ECO:0007669"/>
    <property type="project" value="UniProtKB-KW"/>
</dbReference>
<evidence type="ECO:0000256" key="1">
    <source>
        <dbReference type="ARBA" id="ARBA00006835"/>
    </source>
</evidence>
<reference evidence="7" key="2">
    <citation type="submission" date="2021-12" db="EMBL/GenBank/DDBJ databases">
        <title>Resequencing data analysis of finger millet.</title>
        <authorList>
            <person name="Hatakeyama M."/>
            <person name="Aluri S."/>
            <person name="Balachadran M.T."/>
            <person name="Sivarajan S.R."/>
            <person name="Poveda L."/>
            <person name="Shimizu-Inatsugi R."/>
            <person name="Schlapbach R."/>
            <person name="Sreeman S.M."/>
            <person name="Shimizu K.K."/>
        </authorList>
    </citation>
    <scope>NUCLEOTIDE SEQUENCE</scope>
</reference>
<evidence type="ECO:0000256" key="3">
    <source>
        <dbReference type="ARBA" id="ARBA00022478"/>
    </source>
</evidence>
<keyword evidence="3" id="KW-0240">DNA-directed RNA polymerase</keyword>
<comment type="similarity">
    <text evidence="1">Belongs to the RNA polymerase beta chain family.</text>
</comment>
<dbReference type="Gene3D" id="2.40.50.150">
    <property type="match status" value="1"/>
</dbReference>
<dbReference type="AlphaFoldDB" id="A0AAV5E8A5"/>
<dbReference type="Gene3D" id="3.90.1100.10">
    <property type="match status" value="1"/>
</dbReference>
<keyword evidence="5" id="KW-0548">Nucleotidyltransferase</keyword>
<keyword evidence="6" id="KW-0804">Transcription</keyword>
<comment type="caution">
    <text evidence="7">The sequence shown here is derived from an EMBL/GenBank/DDBJ whole genome shotgun (WGS) entry which is preliminary data.</text>
</comment>
<gene>
    <name evidence="7" type="primary">gb05942</name>
    <name evidence="7" type="ORF">PR202_gb05942</name>
</gene>
<dbReference type="GO" id="GO:0032549">
    <property type="term" value="F:ribonucleoside binding"/>
    <property type="evidence" value="ECO:0007669"/>
    <property type="project" value="InterPro"/>
</dbReference>
<dbReference type="GO" id="GO:0003899">
    <property type="term" value="F:DNA-directed RNA polymerase activity"/>
    <property type="evidence" value="ECO:0007669"/>
    <property type="project" value="UniProtKB-EC"/>
</dbReference>
<dbReference type="InterPro" id="IPR014724">
    <property type="entry name" value="RNA_pol_RPB2_OB-fold"/>
</dbReference>
<evidence type="ECO:0000256" key="5">
    <source>
        <dbReference type="ARBA" id="ARBA00022695"/>
    </source>
</evidence>
<evidence type="ECO:0000256" key="2">
    <source>
        <dbReference type="ARBA" id="ARBA00012418"/>
    </source>
</evidence>
<keyword evidence="8" id="KW-1185">Reference proteome</keyword>
<dbReference type="EMBL" id="BQKI01000074">
    <property type="protein sequence ID" value="GJN18746.1"/>
    <property type="molecule type" value="Genomic_DNA"/>
</dbReference>
<sequence length="334" mass="37383">MTLFLTQGTFQIPIMVVMKALGMKTDQGVMQMIGRDPIYRDLLFSSIQVVHPSSGNQKDYVGNKRLELSGQLISLLFEDLFKSLISEAIDQMNKCIEKHHSSPADFSQLIKHEKMSMELERAISTGNWDIKRFKMHRKGVSQVLSRLSYMASLGYMTRVTPQFEKTRETSGPRALQPSQCYGQGVQLLHPGEEIHAPVKEEKYGNGVSDRIVRPQRDKDDVLIKKNMRVLDEDGIAVVVVVVVVVVDEDGIAAPGQIIRNHDVYVNKQSPKNTRSGSVAPLRVPAPLLADNRFHYGSAFGEPSCNADKVKDISKTLIKHGFSYNGKDFLYSGAF</sequence>
<evidence type="ECO:0000256" key="6">
    <source>
        <dbReference type="ARBA" id="ARBA00023163"/>
    </source>
</evidence>
<proteinExistence type="inferred from homology"/>
<dbReference type="PANTHER" id="PTHR20856">
    <property type="entry name" value="DNA-DIRECTED RNA POLYMERASE I SUBUNIT 2"/>
    <property type="match status" value="1"/>
</dbReference>
<evidence type="ECO:0000256" key="4">
    <source>
        <dbReference type="ARBA" id="ARBA00022679"/>
    </source>
</evidence>
<dbReference type="EC" id="2.7.7.6" evidence="2"/>
<dbReference type="Proteomes" id="UP001054889">
    <property type="component" value="Unassembled WGS sequence"/>
</dbReference>
<dbReference type="SUPFAM" id="SSF64484">
    <property type="entry name" value="beta and beta-prime subunits of DNA dependent RNA-polymerase"/>
    <property type="match status" value="2"/>
</dbReference>
<organism evidence="7 8">
    <name type="scientific">Eleusine coracana subsp. coracana</name>
    <dbReference type="NCBI Taxonomy" id="191504"/>
    <lineage>
        <taxon>Eukaryota</taxon>
        <taxon>Viridiplantae</taxon>
        <taxon>Streptophyta</taxon>
        <taxon>Embryophyta</taxon>
        <taxon>Tracheophyta</taxon>
        <taxon>Spermatophyta</taxon>
        <taxon>Magnoliopsida</taxon>
        <taxon>Liliopsida</taxon>
        <taxon>Poales</taxon>
        <taxon>Poaceae</taxon>
        <taxon>PACMAD clade</taxon>
        <taxon>Chloridoideae</taxon>
        <taxon>Cynodonteae</taxon>
        <taxon>Eleusininae</taxon>
        <taxon>Eleusine</taxon>
    </lineage>
</organism>
<dbReference type="GO" id="GO:0006351">
    <property type="term" value="P:DNA-templated transcription"/>
    <property type="evidence" value="ECO:0007669"/>
    <property type="project" value="InterPro"/>
</dbReference>